<evidence type="ECO:0000256" key="1">
    <source>
        <dbReference type="SAM" id="Coils"/>
    </source>
</evidence>
<feature type="region of interest" description="Disordered" evidence="2">
    <location>
        <begin position="482"/>
        <end position="526"/>
    </location>
</feature>
<feature type="region of interest" description="Disordered" evidence="2">
    <location>
        <begin position="1"/>
        <end position="137"/>
    </location>
</feature>
<keyword evidence="5" id="KW-1185">Reference proteome</keyword>
<accession>A0A2S5B9U4</accession>
<feature type="compositionally biased region" description="Polar residues" evidence="2">
    <location>
        <begin position="500"/>
        <end position="510"/>
    </location>
</feature>
<feature type="coiled-coil region" evidence="1">
    <location>
        <begin position="419"/>
        <end position="470"/>
    </location>
</feature>
<organism evidence="4 5">
    <name type="scientific">Rhodotorula taiwanensis</name>
    <dbReference type="NCBI Taxonomy" id="741276"/>
    <lineage>
        <taxon>Eukaryota</taxon>
        <taxon>Fungi</taxon>
        <taxon>Dikarya</taxon>
        <taxon>Basidiomycota</taxon>
        <taxon>Pucciniomycotina</taxon>
        <taxon>Microbotryomycetes</taxon>
        <taxon>Sporidiobolales</taxon>
        <taxon>Sporidiobolaceae</taxon>
        <taxon>Rhodotorula</taxon>
    </lineage>
</organism>
<feature type="transmembrane region" description="Helical" evidence="3">
    <location>
        <begin position="974"/>
        <end position="993"/>
    </location>
</feature>
<feature type="region of interest" description="Disordered" evidence="2">
    <location>
        <begin position="842"/>
        <end position="888"/>
    </location>
</feature>
<protein>
    <submittedName>
        <fullName evidence="4">Uncharacterized protein</fullName>
    </submittedName>
</protein>
<feature type="region of interest" description="Disordered" evidence="2">
    <location>
        <begin position="277"/>
        <end position="380"/>
    </location>
</feature>
<feature type="compositionally biased region" description="Low complexity" evidence="2">
    <location>
        <begin position="73"/>
        <end position="83"/>
    </location>
</feature>
<evidence type="ECO:0000313" key="4">
    <source>
        <dbReference type="EMBL" id="POY73543.1"/>
    </source>
</evidence>
<feature type="compositionally biased region" description="Basic and acidic residues" evidence="2">
    <location>
        <begin position="97"/>
        <end position="110"/>
    </location>
</feature>
<dbReference type="Proteomes" id="UP000237144">
    <property type="component" value="Unassembled WGS sequence"/>
</dbReference>
<proteinExistence type="predicted"/>
<feature type="coiled-coil region" evidence="1">
    <location>
        <begin position="583"/>
        <end position="638"/>
    </location>
</feature>
<feature type="compositionally biased region" description="Polar residues" evidence="2">
    <location>
        <begin position="693"/>
        <end position="716"/>
    </location>
</feature>
<keyword evidence="3" id="KW-0472">Membrane</keyword>
<reference evidence="4 5" key="1">
    <citation type="journal article" date="2018" name="Front. Microbiol.">
        <title>Prospects for Fungal Bioremediation of Acidic Radioactive Waste Sites: Characterization and Genome Sequence of Rhodotorula taiwanensis MD1149.</title>
        <authorList>
            <person name="Tkavc R."/>
            <person name="Matrosova V.Y."/>
            <person name="Grichenko O.E."/>
            <person name="Gostincar C."/>
            <person name="Volpe R.P."/>
            <person name="Klimenkova P."/>
            <person name="Gaidamakova E.K."/>
            <person name="Zhou C.E."/>
            <person name="Stewart B.J."/>
            <person name="Lyman M.G."/>
            <person name="Malfatti S.A."/>
            <person name="Rubinfeld B."/>
            <person name="Courtot M."/>
            <person name="Singh J."/>
            <person name="Dalgard C.L."/>
            <person name="Hamilton T."/>
            <person name="Frey K.G."/>
            <person name="Gunde-Cimerman N."/>
            <person name="Dugan L."/>
            <person name="Daly M.J."/>
        </authorList>
    </citation>
    <scope>NUCLEOTIDE SEQUENCE [LARGE SCALE GENOMIC DNA]</scope>
    <source>
        <strain evidence="4 5">MD1149</strain>
    </source>
</reference>
<keyword evidence="3" id="KW-1133">Transmembrane helix</keyword>
<keyword evidence="3" id="KW-0812">Transmembrane</keyword>
<sequence length="1011" mass="110415">MDALSTRPRPPARRATTLRGSASNAAETANATAAATATATPPSSTSALTALPNTPRTLQRRSRGGRVSLDYRGSSGSAPSAGPDAFEGAHAQQHAALETDDRGGRVDYPRLNDSNAASLRPQDAAAHRRRSLNQPDQDCVDAAQAVEEPFTHRQDLGGQRLDHLLPTCGHTTKPSEVHDVVPSSSAQSPALAQVTAGPSAGVTASEDRHAPSDGLSAAAYEQLSRADLERLLGEADRIIREKEQELTVFTTAGQGLLDEYNALKQKHDSLRHRLPAELCSPAGSPAKQRQPGSSASPLRSDGSPSHARKESLRSGDGSSVPSARARDHSRALQQADPWLTPTSTVRYDFRTPSGSPISSRDIIKSGSISTSSKSGSAPSSRFLFSPSAAQADEAAILTQANYALTLQLNEVQADSEAAEREGRKRLRRLERELQSLRADLERVEQRNAILESQAENVKEKENELAKSARAIRVAPRKILQPVTPDRRSHGRSPVRAATVAPQQESPTLIRSSGAHRWQDGDPSFGPIEAPQNPALVHAFPTLSAVPQIETILPVLSPRSVYRTVSTSSLVPLPPPVRIDPSLEQQQDELVDQLIAKIDELQDTNYGFLSERQTMFGRLAEVQEEMYDWKERCEELEDENQQHRLIGWRDAVQSADRPLACEEEDAHPGSSQAPPPRPDRPHSRRPMRRRLAADSNSISLPSTAESSQPVRSPSTVGEMSPSLGEELDKGDASAPSRALQQLYGWDATRDVEDSVIFHDGADLADPSRGFDGRHHALVPCDKIAVTTSDDILRSGGLRWAGHPDADKYEALEQATDELAPDWQDQPPLSRAARLSRLQVAKERLGTSSGAVERHTGAGAEAFRKSRSGPDGRRRGVHSRQPLLDLDQQKPRRRRALRRLSFEAERRQTAGALVRADRVDSDAESTASSAWSDFEHVEQSLVHRSDYYPTASTARYRRTMLAAMLSDSAAQQIVTFLTWIRFMAILTTAVIFAVWQGPRKTLSLVDGHRRRLQ</sequence>
<dbReference type="OrthoDB" id="2670688at2759"/>
<feature type="compositionally biased region" description="Low complexity" evidence="2">
    <location>
        <begin position="364"/>
        <end position="380"/>
    </location>
</feature>
<keyword evidence="1" id="KW-0175">Coiled coil</keyword>
<feature type="region of interest" description="Disordered" evidence="2">
    <location>
        <begin position="655"/>
        <end position="734"/>
    </location>
</feature>
<dbReference type="EMBL" id="PJQD01000036">
    <property type="protein sequence ID" value="POY73543.1"/>
    <property type="molecule type" value="Genomic_DNA"/>
</dbReference>
<feature type="compositionally biased region" description="Low complexity" evidence="2">
    <location>
        <begin position="180"/>
        <end position="194"/>
    </location>
</feature>
<feature type="compositionally biased region" description="Low complexity" evidence="2">
    <location>
        <begin position="1"/>
        <end position="51"/>
    </location>
</feature>
<evidence type="ECO:0000256" key="2">
    <source>
        <dbReference type="SAM" id="MobiDB-lite"/>
    </source>
</evidence>
<feature type="region of interest" description="Disordered" evidence="2">
    <location>
        <begin position="169"/>
        <end position="212"/>
    </location>
</feature>
<name>A0A2S5B9U4_9BASI</name>
<dbReference type="AlphaFoldDB" id="A0A2S5B9U4"/>
<gene>
    <name evidence="4" type="ORF">BMF94_3481</name>
</gene>
<comment type="caution">
    <text evidence="4">The sequence shown here is derived from an EMBL/GenBank/DDBJ whole genome shotgun (WGS) entry which is preliminary data.</text>
</comment>
<feature type="compositionally biased region" description="Basic and acidic residues" evidence="2">
    <location>
        <begin position="850"/>
        <end position="872"/>
    </location>
</feature>
<evidence type="ECO:0000313" key="5">
    <source>
        <dbReference type="Proteomes" id="UP000237144"/>
    </source>
</evidence>
<evidence type="ECO:0000256" key="3">
    <source>
        <dbReference type="SAM" id="Phobius"/>
    </source>
</evidence>